<proteinExistence type="predicted"/>
<dbReference type="EMBL" id="JAMTCO010000011">
    <property type="protein sequence ID" value="MCP2271972.1"/>
    <property type="molecule type" value="Genomic_DNA"/>
</dbReference>
<reference evidence="2 3" key="1">
    <citation type="submission" date="2022-06" db="EMBL/GenBank/DDBJ databases">
        <title>Genomic Encyclopedia of Archaeal and Bacterial Type Strains, Phase II (KMG-II): from individual species to whole genera.</title>
        <authorList>
            <person name="Goeker M."/>
        </authorList>
    </citation>
    <scope>NUCLEOTIDE SEQUENCE [LARGE SCALE GENOMIC DNA]</scope>
    <source>
        <strain evidence="2 3">DSM 44255</strain>
    </source>
</reference>
<accession>A0ABT1IH52</accession>
<feature type="transmembrane region" description="Helical" evidence="1">
    <location>
        <begin position="12"/>
        <end position="30"/>
    </location>
</feature>
<keyword evidence="1" id="KW-0472">Membrane</keyword>
<dbReference type="RefSeq" id="WP_253888942.1">
    <property type="nucleotide sequence ID" value="NZ_BAAAVB010000015.1"/>
</dbReference>
<protein>
    <recommendedName>
        <fullName evidence="4">Integral membrane protein</fullName>
    </recommendedName>
</protein>
<feature type="transmembrane region" description="Helical" evidence="1">
    <location>
        <begin position="85"/>
        <end position="104"/>
    </location>
</feature>
<feature type="transmembrane region" description="Helical" evidence="1">
    <location>
        <begin position="36"/>
        <end position="52"/>
    </location>
</feature>
<name>A0ABT1IH52_9PSEU</name>
<keyword evidence="3" id="KW-1185">Reference proteome</keyword>
<gene>
    <name evidence="2" type="ORF">LV75_004491</name>
</gene>
<evidence type="ECO:0008006" key="4">
    <source>
        <dbReference type="Google" id="ProtNLM"/>
    </source>
</evidence>
<organism evidence="2 3">
    <name type="scientific">Actinokineospora diospyrosa</name>
    <dbReference type="NCBI Taxonomy" id="103728"/>
    <lineage>
        <taxon>Bacteria</taxon>
        <taxon>Bacillati</taxon>
        <taxon>Actinomycetota</taxon>
        <taxon>Actinomycetes</taxon>
        <taxon>Pseudonocardiales</taxon>
        <taxon>Pseudonocardiaceae</taxon>
        <taxon>Actinokineospora</taxon>
    </lineage>
</organism>
<keyword evidence="1" id="KW-0812">Transmembrane</keyword>
<sequence>MAAHDQSPVLPAAVLGAAAVAAAVPLLVAGATTTRLVLGGLFLLVAVVVLLGRRSSGPGRFAVAVLGLAVAAGLTYFQAISGGGLVGALCGALFLVAVFVSAVLPGARSKSTGNGPVVR</sequence>
<evidence type="ECO:0000256" key="1">
    <source>
        <dbReference type="SAM" id="Phobius"/>
    </source>
</evidence>
<feature type="transmembrane region" description="Helical" evidence="1">
    <location>
        <begin position="61"/>
        <end position="79"/>
    </location>
</feature>
<comment type="caution">
    <text evidence="2">The sequence shown here is derived from an EMBL/GenBank/DDBJ whole genome shotgun (WGS) entry which is preliminary data.</text>
</comment>
<evidence type="ECO:0000313" key="2">
    <source>
        <dbReference type="EMBL" id="MCP2271972.1"/>
    </source>
</evidence>
<dbReference type="Proteomes" id="UP001205185">
    <property type="component" value="Unassembled WGS sequence"/>
</dbReference>
<keyword evidence="1" id="KW-1133">Transmembrane helix</keyword>
<evidence type="ECO:0000313" key="3">
    <source>
        <dbReference type="Proteomes" id="UP001205185"/>
    </source>
</evidence>